<gene>
    <name evidence="2" type="ORF">Cob_v000290</name>
</gene>
<evidence type="ECO:0000313" key="3">
    <source>
        <dbReference type="Proteomes" id="UP000014480"/>
    </source>
</evidence>
<sequence length="499" mass="54275">MAVRTSLEARSFGNPLAGKFCPRSPEMGSKCRKGQQRERAQRNPVAYFQPASQPALQNLRSIAPEGGGGGEQKVPKSCNHFGKWIIKATANLPTRVGFFPPAHRDDAEQGPSHLTGVRRTRRAGCRPLLMSRRLPWWHVMIPDPSLSRTSLPVELRVPAQVITAEHARGKESLAASTSRAGETDGKQGFFLWVLDFDVFVSLSSSAVRGGGEGEKKPRRAGPIQQSNAGLLSPTPFGVNRRRSIVPLAGGMLQRRLRTTEPRPDASFDAHVGMRLPTAAPPPDVCQHLLSGLVAQQQSPFDGVRRLAMAELALLGGEGVGDHPYIGGRRQWRTFMSMAFTGNASFSPEMISRCSYGTRIFKAACVEAGNGNLLQISAAANADRGPHESILSTADSKSKRRIEKPDGTTGTRAAANDCDEPEPFAGWGWASTTGWPNCVIGTEGTQETRGTYLLSMDFVPSRRLAVSRHHFIFHFHVPFGKGILFAPSRSFERHPFAVVG</sequence>
<feature type="region of interest" description="Disordered" evidence="1">
    <location>
        <begin position="384"/>
        <end position="418"/>
    </location>
</feature>
<organism evidence="2 3">
    <name type="scientific">Colletotrichum orbiculare (strain 104-T / ATCC 96160 / CBS 514.97 / LARS 414 / MAFF 240422)</name>
    <name type="common">Cucumber anthracnose fungus</name>
    <name type="synonym">Colletotrichum lagenarium</name>
    <dbReference type="NCBI Taxonomy" id="1213857"/>
    <lineage>
        <taxon>Eukaryota</taxon>
        <taxon>Fungi</taxon>
        <taxon>Dikarya</taxon>
        <taxon>Ascomycota</taxon>
        <taxon>Pezizomycotina</taxon>
        <taxon>Sordariomycetes</taxon>
        <taxon>Hypocreomycetidae</taxon>
        <taxon>Glomerellales</taxon>
        <taxon>Glomerellaceae</taxon>
        <taxon>Colletotrichum</taxon>
        <taxon>Colletotrichum orbiculare species complex</taxon>
    </lineage>
</organism>
<evidence type="ECO:0000313" key="2">
    <source>
        <dbReference type="EMBL" id="TDZ26613.1"/>
    </source>
</evidence>
<evidence type="ECO:0000256" key="1">
    <source>
        <dbReference type="SAM" id="MobiDB-lite"/>
    </source>
</evidence>
<dbReference type="AlphaFoldDB" id="A0A484G8W5"/>
<dbReference type="Proteomes" id="UP000014480">
    <property type="component" value="Unassembled WGS sequence"/>
</dbReference>
<name>A0A484G8W5_COLOR</name>
<dbReference type="EMBL" id="AMCV02000001">
    <property type="protein sequence ID" value="TDZ26613.1"/>
    <property type="molecule type" value="Genomic_DNA"/>
</dbReference>
<accession>A0A484G8W5</accession>
<protein>
    <submittedName>
        <fullName evidence="2">Uncharacterized protein</fullName>
    </submittedName>
</protein>
<proteinExistence type="predicted"/>
<reference evidence="3" key="2">
    <citation type="journal article" date="2019" name="Mol. Plant Microbe Interact.">
        <title>Genome sequence resources for four phytopathogenic fungi from the Colletotrichum orbiculare species complex.</title>
        <authorList>
            <person name="Gan P."/>
            <person name="Tsushima A."/>
            <person name="Narusaka M."/>
            <person name="Narusaka Y."/>
            <person name="Takano Y."/>
            <person name="Kubo Y."/>
            <person name="Shirasu K."/>
        </authorList>
    </citation>
    <scope>GENOME REANNOTATION</scope>
    <source>
        <strain evidence="3">104-T / ATCC 96160 / CBS 514.97 / LARS 414 / MAFF 240422</strain>
    </source>
</reference>
<comment type="caution">
    <text evidence="2">The sequence shown here is derived from an EMBL/GenBank/DDBJ whole genome shotgun (WGS) entry which is preliminary data.</text>
</comment>
<reference evidence="3" key="1">
    <citation type="journal article" date="2013" name="New Phytol.">
        <title>Comparative genomic and transcriptomic analyses reveal the hemibiotrophic stage shift of Colletotrichum fungi.</title>
        <authorList>
            <person name="Gan P."/>
            <person name="Ikeda K."/>
            <person name="Irieda H."/>
            <person name="Narusaka M."/>
            <person name="O'Connell R.J."/>
            <person name="Narusaka Y."/>
            <person name="Takano Y."/>
            <person name="Kubo Y."/>
            <person name="Shirasu K."/>
        </authorList>
    </citation>
    <scope>NUCLEOTIDE SEQUENCE [LARGE SCALE GENOMIC DNA]</scope>
    <source>
        <strain evidence="3">104-T / ATCC 96160 / CBS 514.97 / LARS 414 / MAFF 240422</strain>
    </source>
</reference>
<feature type="region of interest" description="Disordered" evidence="1">
    <location>
        <begin position="207"/>
        <end position="232"/>
    </location>
</feature>
<keyword evidence="3" id="KW-1185">Reference proteome</keyword>